<feature type="compositionally biased region" description="Low complexity" evidence="1">
    <location>
        <begin position="98"/>
        <end position="132"/>
    </location>
</feature>
<evidence type="ECO:0000256" key="1">
    <source>
        <dbReference type="SAM" id="MobiDB-lite"/>
    </source>
</evidence>
<gene>
    <name evidence="2" type="ORF">EGW08_003969</name>
</gene>
<keyword evidence="3" id="KW-1185">Reference proteome</keyword>
<dbReference type="EMBL" id="RQTK01000088">
    <property type="protein sequence ID" value="RUS88267.1"/>
    <property type="molecule type" value="Genomic_DNA"/>
</dbReference>
<organism evidence="2 3">
    <name type="scientific">Elysia chlorotica</name>
    <name type="common">Eastern emerald elysia</name>
    <name type="synonym">Sea slug</name>
    <dbReference type="NCBI Taxonomy" id="188477"/>
    <lineage>
        <taxon>Eukaryota</taxon>
        <taxon>Metazoa</taxon>
        <taxon>Spiralia</taxon>
        <taxon>Lophotrochozoa</taxon>
        <taxon>Mollusca</taxon>
        <taxon>Gastropoda</taxon>
        <taxon>Heterobranchia</taxon>
        <taxon>Euthyneura</taxon>
        <taxon>Panpulmonata</taxon>
        <taxon>Sacoglossa</taxon>
        <taxon>Placobranchoidea</taxon>
        <taxon>Plakobranchidae</taxon>
        <taxon>Elysia</taxon>
    </lineage>
</organism>
<dbReference type="Proteomes" id="UP000271974">
    <property type="component" value="Unassembled WGS sequence"/>
</dbReference>
<evidence type="ECO:0000313" key="2">
    <source>
        <dbReference type="EMBL" id="RUS88267.1"/>
    </source>
</evidence>
<comment type="caution">
    <text evidence="2">The sequence shown here is derived from an EMBL/GenBank/DDBJ whole genome shotgun (WGS) entry which is preliminary data.</text>
</comment>
<reference evidence="2 3" key="1">
    <citation type="submission" date="2019-01" db="EMBL/GenBank/DDBJ databases">
        <title>A draft genome assembly of the solar-powered sea slug Elysia chlorotica.</title>
        <authorList>
            <person name="Cai H."/>
            <person name="Li Q."/>
            <person name="Fang X."/>
            <person name="Li J."/>
            <person name="Curtis N.E."/>
            <person name="Altenburger A."/>
            <person name="Shibata T."/>
            <person name="Feng M."/>
            <person name="Maeda T."/>
            <person name="Schwartz J.A."/>
            <person name="Shigenobu S."/>
            <person name="Lundholm N."/>
            <person name="Nishiyama T."/>
            <person name="Yang H."/>
            <person name="Hasebe M."/>
            <person name="Li S."/>
            <person name="Pierce S.K."/>
            <person name="Wang J."/>
        </authorList>
    </citation>
    <scope>NUCLEOTIDE SEQUENCE [LARGE SCALE GENOMIC DNA]</scope>
    <source>
        <strain evidence="2">EC2010</strain>
        <tissue evidence="2">Whole organism of an adult</tissue>
    </source>
</reference>
<accession>A0A3S1CBL9</accession>
<name>A0A3S1CBL9_ELYCH</name>
<protein>
    <submittedName>
        <fullName evidence="2">Uncharacterized protein</fullName>
    </submittedName>
</protein>
<proteinExistence type="predicted"/>
<evidence type="ECO:0000313" key="3">
    <source>
        <dbReference type="Proteomes" id="UP000271974"/>
    </source>
</evidence>
<feature type="compositionally biased region" description="Low complexity" evidence="1">
    <location>
        <begin position="317"/>
        <end position="327"/>
    </location>
</feature>
<feature type="region of interest" description="Disordered" evidence="1">
    <location>
        <begin position="317"/>
        <end position="339"/>
    </location>
</feature>
<dbReference type="AlphaFoldDB" id="A0A3S1CBL9"/>
<sequence>MLEVKPSASVLIGQPRLAGPSPAVADNAMLTTGGLDQAEVLNRLNGNYGPFRAVSQGRAGSVYQNNYRNNSRHHQQVAAVGCGDSTCDSPGRAMRTWPSSPSSASSTSSSLSSLSSSSSSSAASSSSIISSSEIEIDDKENKMKRTAASPNRAPSPCDLEAAVREFGYSLRRWRGAVTNVSNRDVHFDESPTSNTCTSHRHSNPCSELNRAFKSPCDEDNTVNVLPRHRETKPFRKSGSDIATWRSLYTDSHTVLNNTSNRKSPITAKALARDDCGSCSPGTPKSGLISPTSQAIADSLSERRACHDFAKYLISPSSACASPASRSPGTPSSQTCRSSPASPAASSFYRGLPFSQSAGVLSTRLAETPSPSRASCSSTPTVAERLRSLASSPYHSQNNLRRLQQRDRKFRLNLFMYSALYRKQRRTDTGYIIYHNPIEGDYNSNCSKCRCTS</sequence>
<feature type="region of interest" description="Disordered" evidence="1">
    <location>
        <begin position="88"/>
        <end position="156"/>
    </location>
</feature>
<dbReference type="OrthoDB" id="6159836at2759"/>